<evidence type="ECO:0000313" key="2">
    <source>
        <dbReference type="Proteomes" id="UP000051859"/>
    </source>
</evidence>
<evidence type="ECO:0000313" key="1">
    <source>
        <dbReference type="EMBL" id="KRN95037.1"/>
    </source>
</evidence>
<dbReference type="PATRIC" id="fig|331679.3.peg.834"/>
<dbReference type="Pfam" id="PF06304">
    <property type="entry name" value="DUF1048"/>
    <property type="match status" value="1"/>
</dbReference>
<dbReference type="RefSeq" id="WP_057801578.1">
    <property type="nucleotide sequence ID" value="NZ_JQBX01000002.1"/>
</dbReference>
<dbReference type="STRING" id="331679.IV81_GL000829"/>
<accession>A0A0R2L8A4</accession>
<gene>
    <name evidence="1" type="ORF">IV81_GL000829</name>
</gene>
<organism evidence="1 2">
    <name type="scientific">Pediococcus stilesii</name>
    <dbReference type="NCBI Taxonomy" id="331679"/>
    <lineage>
        <taxon>Bacteria</taxon>
        <taxon>Bacillati</taxon>
        <taxon>Bacillota</taxon>
        <taxon>Bacilli</taxon>
        <taxon>Lactobacillales</taxon>
        <taxon>Lactobacillaceae</taxon>
        <taxon>Pediococcus</taxon>
    </lineage>
</organism>
<dbReference type="AlphaFoldDB" id="A0A0R2L8A4"/>
<proteinExistence type="predicted"/>
<reference evidence="1 2" key="1">
    <citation type="journal article" date="2015" name="Genome Announc.">
        <title>Expanding the biotechnology potential of lactobacilli through comparative genomics of 213 strains and associated genera.</title>
        <authorList>
            <person name="Sun Z."/>
            <person name="Harris H.M."/>
            <person name="McCann A."/>
            <person name="Guo C."/>
            <person name="Argimon S."/>
            <person name="Zhang W."/>
            <person name="Yang X."/>
            <person name="Jeffery I.B."/>
            <person name="Cooney J.C."/>
            <person name="Kagawa T.F."/>
            <person name="Liu W."/>
            <person name="Song Y."/>
            <person name="Salvetti E."/>
            <person name="Wrobel A."/>
            <person name="Rasinkangas P."/>
            <person name="Parkhill J."/>
            <person name="Rea M.C."/>
            <person name="O'Sullivan O."/>
            <person name="Ritari J."/>
            <person name="Douillard F.P."/>
            <person name="Paul Ross R."/>
            <person name="Yang R."/>
            <person name="Briner A.E."/>
            <person name="Felis G.E."/>
            <person name="de Vos W.M."/>
            <person name="Barrangou R."/>
            <person name="Klaenhammer T.R."/>
            <person name="Caufield P.W."/>
            <person name="Cui Y."/>
            <person name="Zhang H."/>
            <person name="O'Toole P.W."/>
        </authorList>
    </citation>
    <scope>NUCLEOTIDE SEQUENCE [LARGE SCALE GENOMIC DNA]</scope>
    <source>
        <strain evidence="1 2">DSM 18001</strain>
    </source>
</reference>
<keyword evidence="2" id="KW-1185">Reference proteome</keyword>
<sequence>MNFYDKITGNDMTRQQKEFNKRLSVLPTEYQDAWNKINSEIWQYSNLTGRNLMPILDGILNLFEEGFSDGLSIQEIVGDDLDVFVASVTSAEGAKSYRDKLRQQLNNAVAKKLLK</sequence>
<dbReference type="InterPro" id="IPR008316">
    <property type="entry name" value="UCP029876"/>
</dbReference>
<dbReference type="Proteomes" id="UP000051859">
    <property type="component" value="Unassembled WGS sequence"/>
</dbReference>
<protein>
    <recommendedName>
        <fullName evidence="3">DUF1048 domain-containing protein</fullName>
    </recommendedName>
</protein>
<dbReference type="Gene3D" id="1.10.1900.10">
    <property type="entry name" value="c-terminal domain of poly(a) binding protein"/>
    <property type="match status" value="1"/>
</dbReference>
<dbReference type="SUPFAM" id="SSF158560">
    <property type="entry name" value="BH3980-like"/>
    <property type="match status" value="1"/>
</dbReference>
<comment type="caution">
    <text evidence="1">The sequence shown here is derived from an EMBL/GenBank/DDBJ whole genome shotgun (WGS) entry which is preliminary data.</text>
</comment>
<dbReference type="EMBL" id="JQBX01000002">
    <property type="protein sequence ID" value="KRN95037.1"/>
    <property type="molecule type" value="Genomic_DNA"/>
</dbReference>
<name>A0A0R2L8A4_9LACO</name>
<evidence type="ECO:0008006" key="3">
    <source>
        <dbReference type="Google" id="ProtNLM"/>
    </source>
</evidence>